<dbReference type="CDD" id="cd03808">
    <property type="entry name" value="GT4_CapM-like"/>
    <property type="match status" value="1"/>
</dbReference>
<dbReference type="RefSeq" id="WP_277898957.1">
    <property type="nucleotide sequence ID" value="NZ_JAPMUA010000002.1"/>
</dbReference>
<evidence type="ECO:0000259" key="1">
    <source>
        <dbReference type="Pfam" id="PF00534"/>
    </source>
</evidence>
<dbReference type="PANTHER" id="PTHR45947:SF3">
    <property type="entry name" value="SULFOQUINOVOSYL TRANSFERASE SQD2"/>
    <property type="match status" value="1"/>
</dbReference>
<dbReference type="InterPro" id="IPR050194">
    <property type="entry name" value="Glycosyltransferase_grp1"/>
</dbReference>
<feature type="domain" description="Glycosyltransferase subfamily 4-like N-terminal" evidence="2">
    <location>
        <begin position="29"/>
        <end position="169"/>
    </location>
</feature>
<gene>
    <name evidence="3" type="ORF">OSR52_07885</name>
</gene>
<organism evidence="3 4">
    <name type="scientific">Galbibacter pacificus</name>
    <dbReference type="NCBI Taxonomy" id="2996052"/>
    <lineage>
        <taxon>Bacteria</taxon>
        <taxon>Pseudomonadati</taxon>
        <taxon>Bacteroidota</taxon>
        <taxon>Flavobacteriia</taxon>
        <taxon>Flavobacteriales</taxon>
        <taxon>Flavobacteriaceae</taxon>
        <taxon>Galbibacter</taxon>
    </lineage>
</organism>
<name>A0ABT6FRP0_9FLAO</name>
<proteinExistence type="predicted"/>
<keyword evidence="4" id="KW-1185">Reference proteome</keyword>
<evidence type="ECO:0000259" key="2">
    <source>
        <dbReference type="Pfam" id="PF13439"/>
    </source>
</evidence>
<reference evidence="3" key="1">
    <citation type="submission" date="2022-11" db="EMBL/GenBank/DDBJ databases">
        <title>High-quality draft genome sequence of Galbibacter sp. strain CMA-7.</title>
        <authorList>
            <person name="Wei L."/>
            <person name="Dong C."/>
            <person name="Shao Z."/>
        </authorList>
    </citation>
    <scope>NUCLEOTIDE SEQUENCE</scope>
    <source>
        <strain evidence="3">CMA-7</strain>
    </source>
</reference>
<comment type="caution">
    <text evidence="3">The sequence shown here is derived from an EMBL/GenBank/DDBJ whole genome shotgun (WGS) entry which is preliminary data.</text>
</comment>
<dbReference type="Pfam" id="PF13439">
    <property type="entry name" value="Glyco_transf_4"/>
    <property type="match status" value="1"/>
</dbReference>
<dbReference type="InterPro" id="IPR001296">
    <property type="entry name" value="Glyco_trans_1"/>
</dbReference>
<dbReference type="PANTHER" id="PTHR45947">
    <property type="entry name" value="SULFOQUINOVOSYL TRANSFERASE SQD2"/>
    <property type="match status" value="1"/>
</dbReference>
<feature type="domain" description="Glycosyl transferase family 1" evidence="1">
    <location>
        <begin position="191"/>
        <end position="352"/>
    </location>
</feature>
<dbReference type="SUPFAM" id="SSF53756">
    <property type="entry name" value="UDP-Glycosyltransferase/glycogen phosphorylase"/>
    <property type="match status" value="1"/>
</dbReference>
<accession>A0ABT6FRP0</accession>
<evidence type="ECO:0000313" key="4">
    <source>
        <dbReference type="Proteomes" id="UP001153642"/>
    </source>
</evidence>
<evidence type="ECO:0000313" key="3">
    <source>
        <dbReference type="EMBL" id="MDG3585787.1"/>
    </source>
</evidence>
<protein>
    <submittedName>
        <fullName evidence="3">Glycosyltransferase family 4 protein</fullName>
    </submittedName>
</protein>
<dbReference type="Gene3D" id="3.40.50.2000">
    <property type="entry name" value="Glycogen Phosphorylase B"/>
    <property type="match status" value="2"/>
</dbReference>
<sequence length="377" mass="42823">MKDTFLIVTTVPQSLNFFRGQVQVLKKRFNVEAVSSPGERLQNFEETEKVKTYAITIKREISLLNDIQSLYKLYRLIKKIQPKVVHGNTPKGGLLSMLASYFNKTPIRIYFLHGLRYEGTSGIKRKFLMCMERIACNCATHVFSVSHGVKSTLYKDKITSKPVEIIWNGSINGINTEVFNPDNVVTAQIKGVKFTKENIIFGYVGRLVGDKGINELVSAFSSLYDEYSHIRLLLVGIYEDIQDPVSHKIKDQIKTHPGIFHVGYQKDVKPFLKLMDIFTFPSYREGFGIVLMEAAAMKTPAISSDITGCNEIIQNDYNGILIPPKNMEALMKAMEEIITHPEKITILSNQARDCVINKYNQKTLWNKALSTYSDICK</sequence>
<dbReference type="EMBL" id="JAPMUA010000002">
    <property type="protein sequence ID" value="MDG3585787.1"/>
    <property type="molecule type" value="Genomic_DNA"/>
</dbReference>
<dbReference type="Pfam" id="PF00534">
    <property type="entry name" value="Glycos_transf_1"/>
    <property type="match status" value="1"/>
</dbReference>
<dbReference type="InterPro" id="IPR028098">
    <property type="entry name" value="Glyco_trans_4-like_N"/>
</dbReference>
<dbReference type="Proteomes" id="UP001153642">
    <property type="component" value="Unassembled WGS sequence"/>
</dbReference>